<organism evidence="1 2">
    <name type="scientific">Gossypium laxum</name>
    <dbReference type="NCBI Taxonomy" id="34288"/>
    <lineage>
        <taxon>Eukaryota</taxon>
        <taxon>Viridiplantae</taxon>
        <taxon>Streptophyta</taxon>
        <taxon>Embryophyta</taxon>
        <taxon>Tracheophyta</taxon>
        <taxon>Spermatophyta</taxon>
        <taxon>Magnoliopsida</taxon>
        <taxon>eudicotyledons</taxon>
        <taxon>Gunneridae</taxon>
        <taxon>Pentapetalae</taxon>
        <taxon>rosids</taxon>
        <taxon>malvids</taxon>
        <taxon>Malvales</taxon>
        <taxon>Malvaceae</taxon>
        <taxon>Malvoideae</taxon>
        <taxon>Gossypium</taxon>
    </lineage>
</organism>
<gene>
    <name evidence="1" type="ORF">Golax_010236</name>
</gene>
<dbReference type="AlphaFoldDB" id="A0A7J8ZGT0"/>
<dbReference type="EMBL" id="JABEZV010000005">
    <property type="protein sequence ID" value="MBA0710998.1"/>
    <property type="molecule type" value="Genomic_DNA"/>
</dbReference>
<proteinExistence type="predicted"/>
<feature type="non-terminal residue" evidence="1">
    <location>
        <position position="70"/>
    </location>
</feature>
<evidence type="ECO:0000313" key="1">
    <source>
        <dbReference type="EMBL" id="MBA0710998.1"/>
    </source>
</evidence>
<name>A0A7J8ZGT0_9ROSI</name>
<protein>
    <submittedName>
        <fullName evidence="1">Uncharacterized protein</fullName>
    </submittedName>
</protein>
<dbReference type="Proteomes" id="UP000593574">
    <property type="component" value="Unassembled WGS sequence"/>
</dbReference>
<accession>A0A7J8ZGT0</accession>
<sequence length="70" mass="7518">GIPATTTANVRLSLSSTNSINATVFTARRPSGRIRNYELCVFGCGEMESDDGSNLKAGPRLQIDLGIMWS</sequence>
<keyword evidence="2" id="KW-1185">Reference proteome</keyword>
<evidence type="ECO:0000313" key="2">
    <source>
        <dbReference type="Proteomes" id="UP000593574"/>
    </source>
</evidence>
<reference evidence="1 2" key="1">
    <citation type="journal article" date="2019" name="Genome Biol. Evol.">
        <title>Insights into the evolution of the New World diploid cottons (Gossypium, subgenus Houzingenia) based on genome sequencing.</title>
        <authorList>
            <person name="Grover C.E."/>
            <person name="Arick M.A. 2nd"/>
            <person name="Thrash A."/>
            <person name="Conover J.L."/>
            <person name="Sanders W.S."/>
            <person name="Peterson D.G."/>
            <person name="Frelichowski J.E."/>
            <person name="Scheffler J.A."/>
            <person name="Scheffler B.E."/>
            <person name="Wendel J.F."/>
        </authorList>
    </citation>
    <scope>NUCLEOTIDE SEQUENCE [LARGE SCALE GENOMIC DNA]</scope>
    <source>
        <strain evidence="1">4</strain>
        <tissue evidence="1">Leaf</tissue>
    </source>
</reference>
<comment type="caution">
    <text evidence="1">The sequence shown here is derived from an EMBL/GenBank/DDBJ whole genome shotgun (WGS) entry which is preliminary data.</text>
</comment>